<comment type="subcellular location">
    <subcellularLocation>
        <location evidence="1">Membrane</location>
        <topology evidence="1">Multi-pass membrane protein</topology>
    </subcellularLocation>
</comment>
<protein>
    <submittedName>
        <fullName evidence="6">Membrane protein</fullName>
    </submittedName>
</protein>
<dbReference type="RefSeq" id="WP_025531115.1">
    <property type="nucleotide sequence ID" value="NZ_CABIXC010000004.1"/>
</dbReference>
<evidence type="ECO:0000256" key="5">
    <source>
        <dbReference type="SAM" id="Phobius"/>
    </source>
</evidence>
<keyword evidence="2 5" id="KW-0812">Transmembrane</keyword>
<evidence type="ECO:0000313" key="6">
    <source>
        <dbReference type="EMBL" id="CUO18508.1"/>
    </source>
</evidence>
<evidence type="ECO:0000256" key="2">
    <source>
        <dbReference type="ARBA" id="ARBA00022692"/>
    </source>
</evidence>
<dbReference type="Proteomes" id="UP000095651">
    <property type="component" value="Unassembled WGS sequence"/>
</dbReference>
<evidence type="ECO:0000256" key="4">
    <source>
        <dbReference type="ARBA" id="ARBA00023136"/>
    </source>
</evidence>
<feature type="transmembrane region" description="Helical" evidence="5">
    <location>
        <begin position="99"/>
        <end position="117"/>
    </location>
</feature>
<dbReference type="AlphaFoldDB" id="A0A174D3D3"/>
<gene>
    <name evidence="6" type="ORF">ERS852407_02092</name>
</gene>
<name>A0A174D3D3_9FIRM</name>
<dbReference type="PANTHER" id="PTHR31746">
    <property type="entry name" value="TRANSMEMBRANE PROTEIN 229 FAMILY MEMBER"/>
    <property type="match status" value="1"/>
</dbReference>
<feature type="transmembrane region" description="Helical" evidence="5">
    <location>
        <begin position="61"/>
        <end position="79"/>
    </location>
</feature>
<evidence type="ECO:0000256" key="1">
    <source>
        <dbReference type="ARBA" id="ARBA00004141"/>
    </source>
</evidence>
<dbReference type="PANTHER" id="PTHR31746:SF2">
    <property type="entry name" value="TRANSMEMBRANE PROTEIN 229A"/>
    <property type="match status" value="1"/>
</dbReference>
<proteinExistence type="predicted"/>
<dbReference type="EMBL" id="CYZE01000004">
    <property type="protein sequence ID" value="CUO18508.1"/>
    <property type="molecule type" value="Genomic_DNA"/>
</dbReference>
<keyword evidence="4 5" id="KW-0472">Membrane</keyword>
<dbReference type="InterPro" id="IPR010540">
    <property type="entry name" value="CmpB_TMEM229"/>
</dbReference>
<dbReference type="Pfam" id="PF06541">
    <property type="entry name" value="ABC_trans_CmpB"/>
    <property type="match status" value="1"/>
</dbReference>
<evidence type="ECO:0000256" key="3">
    <source>
        <dbReference type="ARBA" id="ARBA00022989"/>
    </source>
</evidence>
<sequence>MKTTTLNTTTFKKFTISSTALQLKQLPVNFCKCGITGWCLEVLFTSAESIMRHDWRLMGRTSLLMFPIYGCGALLGPIGKWIDDWLNPGKSLSVKKSDLAVRHGMLYMVLIFVAEYASGAWLRSRGMCPWDYTGRSTNIDGLIRLDFAPLWFATGLLFEQITKKKGG</sequence>
<keyword evidence="3 5" id="KW-1133">Transmembrane helix</keyword>
<organism evidence="6 7">
    <name type="scientific">Hungatella hathewayi</name>
    <dbReference type="NCBI Taxonomy" id="154046"/>
    <lineage>
        <taxon>Bacteria</taxon>
        <taxon>Bacillati</taxon>
        <taxon>Bacillota</taxon>
        <taxon>Clostridia</taxon>
        <taxon>Lachnospirales</taxon>
        <taxon>Lachnospiraceae</taxon>
        <taxon>Hungatella</taxon>
    </lineage>
</organism>
<reference evidence="6 7" key="1">
    <citation type="submission" date="2015-09" db="EMBL/GenBank/DDBJ databases">
        <authorList>
            <consortium name="Pathogen Informatics"/>
        </authorList>
    </citation>
    <scope>NUCLEOTIDE SEQUENCE [LARGE SCALE GENOMIC DNA]</scope>
    <source>
        <strain evidence="6 7">2789STDY5608850</strain>
    </source>
</reference>
<accession>A0A174D3D3</accession>
<dbReference type="GO" id="GO:0016020">
    <property type="term" value="C:membrane"/>
    <property type="evidence" value="ECO:0007669"/>
    <property type="project" value="UniProtKB-SubCell"/>
</dbReference>
<evidence type="ECO:0000313" key="7">
    <source>
        <dbReference type="Proteomes" id="UP000095651"/>
    </source>
</evidence>